<dbReference type="Proteomes" id="UP000077202">
    <property type="component" value="Unassembled WGS sequence"/>
</dbReference>
<dbReference type="Gene3D" id="1.25.40.10">
    <property type="entry name" value="Tetratricopeptide repeat domain"/>
    <property type="match status" value="7"/>
</dbReference>
<dbReference type="AlphaFoldDB" id="A0A176VJV0"/>
<feature type="repeat" description="PPR" evidence="3">
    <location>
        <begin position="724"/>
        <end position="758"/>
    </location>
</feature>
<dbReference type="Pfam" id="PF01535">
    <property type="entry name" value="PPR"/>
    <property type="match status" value="5"/>
</dbReference>
<feature type="repeat" description="PPR" evidence="3">
    <location>
        <begin position="411"/>
        <end position="445"/>
    </location>
</feature>
<evidence type="ECO:0000256" key="1">
    <source>
        <dbReference type="ARBA" id="ARBA00007626"/>
    </source>
</evidence>
<feature type="repeat" description="PPR" evidence="3">
    <location>
        <begin position="516"/>
        <end position="550"/>
    </location>
</feature>
<dbReference type="SUPFAM" id="SSF48452">
    <property type="entry name" value="TPR-like"/>
    <property type="match status" value="1"/>
</dbReference>
<feature type="region of interest" description="Disordered" evidence="4">
    <location>
        <begin position="171"/>
        <end position="216"/>
    </location>
</feature>
<feature type="repeat" description="PPR" evidence="3">
    <location>
        <begin position="967"/>
        <end position="1001"/>
    </location>
</feature>
<comment type="similarity">
    <text evidence="1">Belongs to the PPR family. P subfamily.</text>
</comment>
<feature type="repeat" description="PPR" evidence="3">
    <location>
        <begin position="1002"/>
        <end position="1036"/>
    </location>
</feature>
<feature type="repeat" description="PPR" evidence="3">
    <location>
        <begin position="689"/>
        <end position="723"/>
    </location>
</feature>
<dbReference type="InterPro" id="IPR011990">
    <property type="entry name" value="TPR-like_helical_dom_sf"/>
</dbReference>
<evidence type="ECO:0000313" key="5">
    <source>
        <dbReference type="EMBL" id="OAE20683.1"/>
    </source>
</evidence>
<reference evidence="5" key="1">
    <citation type="submission" date="2016-03" db="EMBL/GenBank/DDBJ databases">
        <title>Mechanisms controlling the formation of the plant cell surface in tip-growing cells are functionally conserved among land plants.</title>
        <authorList>
            <person name="Honkanen S."/>
            <person name="Jones V.A."/>
            <person name="Morieri G."/>
            <person name="Champion C."/>
            <person name="Hetherington A.J."/>
            <person name="Kelly S."/>
            <person name="Saint-Marcoux D."/>
            <person name="Proust H."/>
            <person name="Prescott H."/>
            <person name="Dolan L."/>
        </authorList>
    </citation>
    <scope>NUCLEOTIDE SEQUENCE [LARGE SCALE GENOMIC DNA]</scope>
    <source>
        <tissue evidence="5">Whole gametophyte</tissue>
    </source>
</reference>
<dbReference type="PANTHER" id="PTHR46128">
    <property type="entry name" value="MITOCHONDRIAL GROUP I INTRON SPLICING FACTOR CCM1"/>
    <property type="match status" value="1"/>
</dbReference>
<feature type="repeat" description="PPR" evidence="3">
    <location>
        <begin position="862"/>
        <end position="896"/>
    </location>
</feature>
<name>A0A176VJV0_MARPO</name>
<evidence type="ECO:0000313" key="6">
    <source>
        <dbReference type="Proteomes" id="UP000077202"/>
    </source>
</evidence>
<evidence type="ECO:0000256" key="4">
    <source>
        <dbReference type="SAM" id="MobiDB-lite"/>
    </source>
</evidence>
<feature type="compositionally biased region" description="Polar residues" evidence="4">
    <location>
        <begin position="187"/>
        <end position="200"/>
    </location>
</feature>
<dbReference type="InterPro" id="IPR002885">
    <property type="entry name" value="PPR_rpt"/>
</dbReference>
<gene>
    <name evidence="5" type="ORF">AXG93_154s1570</name>
</gene>
<evidence type="ECO:0000256" key="2">
    <source>
        <dbReference type="ARBA" id="ARBA00022737"/>
    </source>
</evidence>
<dbReference type="Pfam" id="PF13041">
    <property type="entry name" value="PPR_2"/>
    <property type="match status" value="4"/>
</dbReference>
<feature type="repeat" description="PPR" evidence="3">
    <location>
        <begin position="794"/>
        <end position="828"/>
    </location>
</feature>
<proteinExistence type="inferred from homology"/>
<protein>
    <recommendedName>
        <fullName evidence="7">Pentacotripeptide-repeat region of PRORP domain-containing protein</fullName>
    </recommendedName>
</protein>
<dbReference type="PANTHER" id="PTHR46128:SF211">
    <property type="entry name" value="PENTACOTRIPEPTIDE-REPEAT REGION OF PRORP DOMAIN-CONTAINING PROTEIN"/>
    <property type="match status" value="1"/>
</dbReference>
<keyword evidence="6" id="KW-1185">Reference proteome</keyword>
<dbReference type="Pfam" id="PF13812">
    <property type="entry name" value="PPR_3"/>
    <property type="match status" value="2"/>
</dbReference>
<feature type="repeat" description="PPR" evidence="3">
    <location>
        <begin position="617"/>
        <end position="651"/>
    </location>
</feature>
<feature type="compositionally biased region" description="Basic residues" evidence="4">
    <location>
        <begin position="204"/>
        <end position="213"/>
    </location>
</feature>
<sequence length="1087" mass="120634">MNPVSLFPVMGTNDENVPLACRAMSKAKGIATGALKFFKKPWQITGPASSPEFLEALPDAADYRKHAPATQPKRVFVPQAEPEHVFDIKYYTRDRRRTPPTTTMLEVSPSEITLEGLPPVAGKCSVNLASSSSSAEGSGWKLSENSGFGIRAIAVVSSPRAFLEKLSAPLPLEGPPSGGPENSSASKSKVVQQNGQNFEGSLQKPRRTWKSRTGRNIGKKYGDRMTSILETLNSDANVERALESLKVKLDTREQSVVLNEEKVWTRALAAFAWFKKEESYRPNVIHYNIILKILGRSQQWELVDDFWAEMQQEKILPTNVTFSTLIDVYDKAGRRDKAMEWLELMKSRGIRPDNVTTNTVLNVHKRHGNVAAAEELFKQSWIPHPRLEDSNVRTNADGPAEGSTSTVPAVDVETFNAMIDMYGRTGRFAEASKFFSDMIEANVALDTVTFNTMIKVCGLAGRLSEAESMFVKMKDIGIKSDLATYNTLIAIFVKVGKLETAMEYFEKMKVDGLLPDNVTYHTLLSSLASRDRVKDAELLCHEMGEAGVTPDGSVSVGLVRMYVRLGLLDEASKIVENLLVSGILESASYAAIIDVYGEHNLWYEAESIFQACRPKWTVGICNTMMKAYGLCGLHERAVEVVTIMEGRDLVPDEITLNTLLHSVVALVPSDLGKVEITLARMRRINCKIQRSTSNLLIGFYAKLGMVKEAEQTFRQMEADGGALDVECYGALLNAYAEAGLAKEAEQTIVEMKEAGFSPNEVVLTTLMKLYGRIDQLEEAKKLYLDIERQLGTPDVFAANMLIDMYAKNGKIREAEKVFKQLEKTAIFNEVTLSTMLEMYRRAGFIRQALGMATRMLTKDLVNIGSYNTVLSFYASLGRATEATEVFNLLDLRSVTPDIQTHTIMSGVLKSMGSVQEAIHLLTTDAPVGHSSTLQSLTALASLYARAGQFEESFEVCNKLRHGRFSLDTAAYNALIFCFGSAGRFDESLRLFMEMQSKGLKPDAITYTTVITVYGKAGLLEGVTRIFKRMKQAGCEPSMATYKAVMDIYRDAGKVELSAMVYQEMKFTEYLRQQGTSHYRDISLGDEV</sequence>
<accession>A0A176VJV0</accession>
<evidence type="ECO:0000256" key="3">
    <source>
        <dbReference type="PROSITE-ProRule" id="PRU00708"/>
    </source>
</evidence>
<organism evidence="5 6">
    <name type="scientific">Marchantia polymorpha subsp. ruderalis</name>
    <dbReference type="NCBI Taxonomy" id="1480154"/>
    <lineage>
        <taxon>Eukaryota</taxon>
        <taxon>Viridiplantae</taxon>
        <taxon>Streptophyta</taxon>
        <taxon>Embryophyta</taxon>
        <taxon>Marchantiophyta</taxon>
        <taxon>Marchantiopsida</taxon>
        <taxon>Marchantiidae</taxon>
        <taxon>Marchantiales</taxon>
        <taxon>Marchantiaceae</taxon>
        <taxon>Marchantia</taxon>
    </lineage>
</organism>
<evidence type="ECO:0008006" key="7">
    <source>
        <dbReference type="Google" id="ProtNLM"/>
    </source>
</evidence>
<feature type="repeat" description="PPR" evidence="3">
    <location>
        <begin position="446"/>
        <end position="480"/>
    </location>
</feature>
<dbReference type="PROSITE" id="PS51375">
    <property type="entry name" value="PPR"/>
    <property type="match status" value="13"/>
</dbReference>
<feature type="repeat" description="PPR" evidence="3">
    <location>
        <begin position="318"/>
        <end position="352"/>
    </location>
</feature>
<dbReference type="NCBIfam" id="TIGR00756">
    <property type="entry name" value="PPR"/>
    <property type="match status" value="13"/>
</dbReference>
<dbReference type="EMBL" id="LVLJ01003591">
    <property type="protein sequence ID" value="OAE20683.1"/>
    <property type="molecule type" value="Genomic_DNA"/>
</dbReference>
<comment type="caution">
    <text evidence="5">The sequence shown here is derived from an EMBL/GenBank/DDBJ whole genome shotgun (WGS) entry which is preliminary data.</text>
</comment>
<feature type="repeat" description="PPR" evidence="3">
    <location>
        <begin position="283"/>
        <end position="317"/>
    </location>
</feature>
<keyword evidence="2" id="KW-0677">Repeat</keyword>
<feature type="repeat" description="PPR" evidence="3">
    <location>
        <begin position="481"/>
        <end position="515"/>
    </location>
</feature>
<dbReference type="InterPro" id="IPR050872">
    <property type="entry name" value="PPR_P_subfamily"/>
</dbReference>